<dbReference type="PROSITE" id="PS50928">
    <property type="entry name" value="ABC_TM1"/>
    <property type="match status" value="1"/>
</dbReference>
<comment type="subcellular location">
    <subcellularLocation>
        <location evidence="1 5">Cell membrane</location>
        <topology evidence="1 5">Multi-pass membrane protein</topology>
    </subcellularLocation>
</comment>
<keyword evidence="3 5" id="KW-1133">Transmembrane helix</keyword>
<feature type="transmembrane region" description="Helical" evidence="5">
    <location>
        <begin position="193"/>
        <end position="215"/>
    </location>
</feature>
<dbReference type="PANTHER" id="PTHR43470:SF3">
    <property type="entry name" value="PHOSPHATE TRANSPORT SYSTEM PERMEASE PROTEIN PSTA-RELATED"/>
    <property type="match status" value="1"/>
</dbReference>
<dbReference type="GO" id="GO:0005886">
    <property type="term" value="C:plasma membrane"/>
    <property type="evidence" value="ECO:0007669"/>
    <property type="project" value="UniProtKB-SubCell"/>
</dbReference>
<sequence length="299" mass="31581">MKRRGLSAVSGDIFLRWLLRGCALALCLGVGGLLVFLLFKGLPELGMRLFFGDVPALDALLGRQAVWDGLWPACAGTACLVGLTVSLAVFPGVGCGLYLVEFASARRAARIRLAMDVLAGTPSIVMGLFGFTLILFLRRTFWPDANTSLLLAAACLALLVLPVLVTATCEALEAVPPSLRTTASVLGFTRRQAARHILLPAAAPGIRGGVILALGRAAEDTAVIMLTGVVANAGLPAGLGAKFEALSFSIFYTAAQYQSREELLRGFGAALVLLLLASGLLVCARLLEARFRRRWQGEA</sequence>
<evidence type="ECO:0000256" key="5">
    <source>
        <dbReference type="RuleBase" id="RU363032"/>
    </source>
</evidence>
<evidence type="ECO:0000256" key="2">
    <source>
        <dbReference type="ARBA" id="ARBA00022692"/>
    </source>
</evidence>
<dbReference type="InterPro" id="IPR035906">
    <property type="entry name" value="MetI-like_sf"/>
</dbReference>
<dbReference type="Pfam" id="PF00528">
    <property type="entry name" value="BPD_transp_1"/>
    <property type="match status" value="1"/>
</dbReference>
<keyword evidence="2 5" id="KW-0812">Transmembrane</keyword>
<proteinExistence type="inferred from homology"/>
<dbReference type="CDD" id="cd06261">
    <property type="entry name" value="TM_PBP2"/>
    <property type="match status" value="1"/>
</dbReference>
<feature type="domain" description="ABC transmembrane type-1" evidence="6">
    <location>
        <begin position="74"/>
        <end position="282"/>
    </location>
</feature>
<keyword evidence="5" id="KW-0813">Transport</keyword>
<evidence type="ECO:0000259" key="6">
    <source>
        <dbReference type="PROSITE" id="PS50928"/>
    </source>
</evidence>
<dbReference type="InterPro" id="IPR000515">
    <property type="entry name" value="MetI-like"/>
</dbReference>
<feature type="transmembrane region" description="Helical" evidence="5">
    <location>
        <begin position="21"/>
        <end position="39"/>
    </location>
</feature>
<evidence type="ECO:0000256" key="4">
    <source>
        <dbReference type="ARBA" id="ARBA00023136"/>
    </source>
</evidence>
<feature type="transmembrane region" description="Helical" evidence="5">
    <location>
        <begin position="267"/>
        <end position="287"/>
    </location>
</feature>
<dbReference type="Proteomes" id="UP000477488">
    <property type="component" value="Unassembled WGS sequence"/>
</dbReference>
<dbReference type="RefSeq" id="WP_374042586.1">
    <property type="nucleotide sequence ID" value="NZ_DBFWWU010000275.1"/>
</dbReference>
<organism evidence="7 8">
    <name type="scientific">Desulfovibrio porci</name>
    <dbReference type="NCBI Taxonomy" id="2605782"/>
    <lineage>
        <taxon>Bacteria</taxon>
        <taxon>Pseudomonadati</taxon>
        <taxon>Thermodesulfobacteriota</taxon>
        <taxon>Desulfovibrionia</taxon>
        <taxon>Desulfovibrionales</taxon>
        <taxon>Desulfovibrionaceae</taxon>
        <taxon>Desulfovibrio</taxon>
    </lineage>
</organism>
<reference evidence="7 8" key="1">
    <citation type="submission" date="2019-09" db="EMBL/GenBank/DDBJ databases">
        <title>In-depth cultivation of the pig gut microbiome towards novel bacterial diversity and tailored functional studies.</title>
        <authorList>
            <person name="Wylensek D."/>
            <person name="Hitch T.C.A."/>
            <person name="Clavel T."/>
        </authorList>
    </citation>
    <scope>NUCLEOTIDE SEQUENCE [LARGE SCALE GENOMIC DNA]</scope>
    <source>
        <strain evidence="7 8">PG-178-WT-4</strain>
    </source>
</reference>
<accession>A0A6L5XJG8</accession>
<gene>
    <name evidence="7" type="ORF">FYJ44_04620</name>
</gene>
<dbReference type="AlphaFoldDB" id="A0A6L5XJG8"/>
<feature type="transmembrane region" description="Helical" evidence="5">
    <location>
        <begin position="149"/>
        <end position="172"/>
    </location>
</feature>
<dbReference type="GO" id="GO:0055085">
    <property type="term" value="P:transmembrane transport"/>
    <property type="evidence" value="ECO:0007669"/>
    <property type="project" value="InterPro"/>
</dbReference>
<evidence type="ECO:0000313" key="7">
    <source>
        <dbReference type="EMBL" id="MSS27343.1"/>
    </source>
</evidence>
<name>A0A6L5XJG8_9BACT</name>
<keyword evidence="4 5" id="KW-0472">Membrane</keyword>
<feature type="transmembrane region" description="Helical" evidence="5">
    <location>
        <begin position="70"/>
        <end position="101"/>
    </location>
</feature>
<dbReference type="SUPFAM" id="SSF161098">
    <property type="entry name" value="MetI-like"/>
    <property type="match status" value="1"/>
</dbReference>
<evidence type="ECO:0000256" key="3">
    <source>
        <dbReference type="ARBA" id="ARBA00022989"/>
    </source>
</evidence>
<dbReference type="PANTHER" id="PTHR43470">
    <property type="entry name" value="PHOSPHATE TRANSPORT SYSTEM PERMEASE PROTEIN PSTA-RELATED"/>
    <property type="match status" value="1"/>
</dbReference>
<keyword evidence="8" id="KW-1185">Reference proteome</keyword>
<dbReference type="Gene3D" id="1.10.3720.10">
    <property type="entry name" value="MetI-like"/>
    <property type="match status" value="1"/>
</dbReference>
<protein>
    <submittedName>
        <fullName evidence="7">ABC transporter permease subunit</fullName>
    </submittedName>
</protein>
<dbReference type="EMBL" id="VUMH01000003">
    <property type="protein sequence ID" value="MSS27343.1"/>
    <property type="molecule type" value="Genomic_DNA"/>
</dbReference>
<comment type="similarity">
    <text evidence="5">Belongs to the binding-protein-dependent transport system permease family.</text>
</comment>
<feature type="transmembrane region" description="Helical" evidence="5">
    <location>
        <begin position="113"/>
        <end position="137"/>
    </location>
</feature>
<comment type="caution">
    <text evidence="7">The sequence shown here is derived from an EMBL/GenBank/DDBJ whole genome shotgun (WGS) entry which is preliminary data.</text>
</comment>
<evidence type="ECO:0000313" key="8">
    <source>
        <dbReference type="Proteomes" id="UP000477488"/>
    </source>
</evidence>
<evidence type="ECO:0000256" key="1">
    <source>
        <dbReference type="ARBA" id="ARBA00004651"/>
    </source>
</evidence>